<dbReference type="SUPFAM" id="SSF52540">
    <property type="entry name" value="P-loop containing nucleoside triphosphate hydrolases"/>
    <property type="match status" value="1"/>
</dbReference>
<dbReference type="Proteomes" id="UP000198816">
    <property type="component" value="Unassembled WGS sequence"/>
</dbReference>
<dbReference type="PANTHER" id="PTHR43038:SF3">
    <property type="entry name" value="ABC TRANSPORTER G FAMILY MEMBER 20 ISOFORM X1"/>
    <property type="match status" value="1"/>
</dbReference>
<protein>
    <submittedName>
        <fullName evidence="2">ABC-2 type transport system ATP-binding protein</fullName>
    </submittedName>
</protein>
<reference evidence="3" key="1">
    <citation type="submission" date="2016-10" db="EMBL/GenBank/DDBJ databases">
        <authorList>
            <person name="Varghese N."/>
            <person name="Submissions S."/>
        </authorList>
    </citation>
    <scope>NUCLEOTIDE SEQUENCE [LARGE SCALE GENOMIC DNA]</scope>
    <source>
        <strain evidence="3">DSM 217</strain>
    </source>
</reference>
<feature type="non-terminal residue" evidence="2">
    <location>
        <position position="66"/>
    </location>
</feature>
<name>A0A1H3CL42_THIRO</name>
<dbReference type="Gene3D" id="3.40.50.300">
    <property type="entry name" value="P-loop containing nucleotide triphosphate hydrolases"/>
    <property type="match status" value="1"/>
</dbReference>
<accession>A0A1H3CL42</accession>
<dbReference type="PANTHER" id="PTHR43038">
    <property type="entry name" value="ATP-BINDING CASSETTE, SUB-FAMILY H, MEMBER 1"/>
    <property type="match status" value="1"/>
</dbReference>
<dbReference type="RefSeq" id="WP_139192007.1">
    <property type="nucleotide sequence ID" value="NZ_FNNZ01000035.1"/>
</dbReference>
<dbReference type="AlphaFoldDB" id="A0A1H3CL42"/>
<dbReference type="InterPro" id="IPR027417">
    <property type="entry name" value="P-loop_NTPase"/>
</dbReference>
<evidence type="ECO:0000313" key="2">
    <source>
        <dbReference type="EMBL" id="SDX54304.1"/>
    </source>
</evidence>
<feature type="domain" description="ABC transporter" evidence="1">
    <location>
        <begin position="22"/>
        <end position="64"/>
    </location>
</feature>
<dbReference type="STRING" id="1058.SAMN05421783_1351"/>
<organism evidence="2 3">
    <name type="scientific">Thiocapsa roseopersicina</name>
    <dbReference type="NCBI Taxonomy" id="1058"/>
    <lineage>
        <taxon>Bacteria</taxon>
        <taxon>Pseudomonadati</taxon>
        <taxon>Pseudomonadota</taxon>
        <taxon>Gammaproteobacteria</taxon>
        <taxon>Chromatiales</taxon>
        <taxon>Chromatiaceae</taxon>
        <taxon>Thiocapsa</taxon>
    </lineage>
</organism>
<evidence type="ECO:0000259" key="1">
    <source>
        <dbReference type="Pfam" id="PF00005"/>
    </source>
</evidence>
<keyword evidence="3" id="KW-1185">Reference proteome</keyword>
<dbReference type="InterPro" id="IPR003439">
    <property type="entry name" value="ABC_transporter-like_ATP-bd"/>
</dbReference>
<dbReference type="OrthoDB" id="9804819at2"/>
<keyword evidence="2" id="KW-0067">ATP-binding</keyword>
<sequence>MTEPVIEARALTRRFGDLIAVDALDLTVAPRTIYGFLGPNGCGKTTTLRMLTGLLTPSAGTVTVLG</sequence>
<proteinExistence type="predicted"/>
<dbReference type="GO" id="GO:0016887">
    <property type="term" value="F:ATP hydrolysis activity"/>
    <property type="evidence" value="ECO:0007669"/>
    <property type="project" value="InterPro"/>
</dbReference>
<evidence type="ECO:0000313" key="3">
    <source>
        <dbReference type="Proteomes" id="UP000198816"/>
    </source>
</evidence>
<gene>
    <name evidence="2" type="ORF">SAMN05421783_1351</name>
</gene>
<keyword evidence="2" id="KW-0547">Nucleotide-binding</keyword>
<dbReference type="EMBL" id="FNNZ01000035">
    <property type="protein sequence ID" value="SDX54304.1"/>
    <property type="molecule type" value="Genomic_DNA"/>
</dbReference>
<dbReference type="Pfam" id="PF00005">
    <property type="entry name" value="ABC_tran"/>
    <property type="match status" value="1"/>
</dbReference>
<dbReference type="GO" id="GO:0005524">
    <property type="term" value="F:ATP binding"/>
    <property type="evidence" value="ECO:0007669"/>
    <property type="project" value="UniProtKB-KW"/>
</dbReference>